<dbReference type="GO" id="GO:0031419">
    <property type="term" value="F:cobalamin binding"/>
    <property type="evidence" value="ECO:0007669"/>
    <property type="project" value="InterPro"/>
</dbReference>
<dbReference type="SUPFAM" id="SSF48239">
    <property type="entry name" value="Terpenoid cyclases/Protein prenyltransferases"/>
    <property type="match status" value="1"/>
</dbReference>
<dbReference type="Pfam" id="PF01122">
    <property type="entry name" value="Cobalamin_bind"/>
    <property type="match status" value="1"/>
</dbReference>
<dbReference type="Gene3D" id="2.170.130.30">
    <property type="match status" value="1"/>
</dbReference>
<dbReference type="InterPro" id="IPR051588">
    <property type="entry name" value="Cobalamin_Transport"/>
</dbReference>
<keyword evidence="4" id="KW-0170">Cobalt</keyword>
<comment type="subcellular location">
    <subcellularLocation>
        <location evidence="1">Secreted</location>
    </subcellularLocation>
</comment>
<reference evidence="7" key="1">
    <citation type="submission" date="2020-08" db="EMBL/GenBank/DDBJ databases">
        <title>Multicomponent nature underlies the extraordinary mechanical properties of spider dragline silk.</title>
        <authorList>
            <person name="Kono N."/>
            <person name="Nakamura H."/>
            <person name="Mori M."/>
            <person name="Yoshida Y."/>
            <person name="Ohtoshi R."/>
            <person name="Malay A.D."/>
            <person name="Moran D.A.P."/>
            <person name="Tomita M."/>
            <person name="Numata K."/>
            <person name="Arakawa K."/>
        </authorList>
    </citation>
    <scope>NUCLEOTIDE SEQUENCE</scope>
</reference>
<dbReference type="InterPro" id="IPR008930">
    <property type="entry name" value="Terpenoid_cyclase/PrenylTrfase"/>
</dbReference>
<dbReference type="GO" id="GO:0005615">
    <property type="term" value="C:extracellular space"/>
    <property type="evidence" value="ECO:0007669"/>
    <property type="project" value="TreeGrafter"/>
</dbReference>
<evidence type="ECO:0000313" key="7">
    <source>
        <dbReference type="EMBL" id="GFY55068.1"/>
    </source>
</evidence>
<dbReference type="Proteomes" id="UP000886998">
    <property type="component" value="Unassembled WGS sequence"/>
</dbReference>
<feature type="compositionally biased region" description="Low complexity" evidence="6">
    <location>
        <begin position="38"/>
        <end position="54"/>
    </location>
</feature>
<evidence type="ECO:0000256" key="1">
    <source>
        <dbReference type="ARBA" id="ARBA00004613"/>
    </source>
</evidence>
<sequence>YLYESNESIEQSSTEEPTTTQAENLTTTTTTTMRTTIATSTTKMTTEAPSTTTAGKFLPPFPRADTSWIPSRFDVLQKSIHHLIEQRDALWGWGRSTPRMVTALYLANSSYFDRDNYEGLLTKKQLEVQLALDLMRHTEKPLRMHDLVHYVHSLLATCTNPRDFHGVNVVKLLKKAMGRRQMKGLFVSPAAYLALCNAGDAPDNYLRRLKNMAYKKNDEPRWLDVQTYALLAISCWASQNSSHSKEWLTMKRDVARNISEWQQADGGFGSVHSTGLALQALIAAEEPGTETTKGRAMTHLLMNQDWQGTYGNELDNYYVMPALNMKSLAFIYDRKCRAHAHDTQGTEGVRSALEDPKHTMVHYSLWIGGDKNEIQTVTLAMPKHANFLEVMDAAQKLNPHFKHEFLTVGKKTTVHSIAGRHSDIERGVYWTLYRKVPVPFRPRLANTTATEARLKLLGAKRWTKDLRKLHPRDGENLAFWYKPYL</sequence>
<feature type="non-terminal residue" evidence="7">
    <location>
        <position position="485"/>
    </location>
</feature>
<feature type="disulfide bond" evidence="5">
    <location>
        <begin position="196"/>
        <end position="235"/>
    </location>
</feature>
<dbReference type="InterPro" id="IPR002157">
    <property type="entry name" value="Cbl-bd_prot"/>
</dbReference>
<accession>A0A8X7C5U7</accession>
<evidence type="ECO:0000256" key="2">
    <source>
        <dbReference type="ARBA" id="ARBA00022525"/>
    </source>
</evidence>
<feature type="binding site" evidence="4">
    <location>
        <begin position="430"/>
        <end position="432"/>
    </location>
    <ligand>
        <name>cyanocob(III)alamin</name>
        <dbReference type="ChEBI" id="CHEBI:17439"/>
    </ligand>
</feature>
<keyword evidence="8" id="KW-1185">Reference proteome</keyword>
<keyword evidence="2" id="KW-0964">Secreted</keyword>
<feature type="compositionally biased region" description="Low complexity" evidence="6">
    <location>
        <begin position="8"/>
        <end position="29"/>
    </location>
</feature>
<evidence type="ECO:0000256" key="4">
    <source>
        <dbReference type="PIRSR" id="PIRSR602157-1"/>
    </source>
</evidence>
<dbReference type="AlphaFoldDB" id="A0A8X7C5U7"/>
<proteinExistence type="predicted"/>
<dbReference type="EMBL" id="BMAV01010166">
    <property type="protein sequence ID" value="GFY55068.1"/>
    <property type="molecule type" value="Genomic_DNA"/>
</dbReference>
<organism evidence="7 8">
    <name type="scientific">Trichonephila inaurata madagascariensis</name>
    <dbReference type="NCBI Taxonomy" id="2747483"/>
    <lineage>
        <taxon>Eukaryota</taxon>
        <taxon>Metazoa</taxon>
        <taxon>Ecdysozoa</taxon>
        <taxon>Arthropoda</taxon>
        <taxon>Chelicerata</taxon>
        <taxon>Arachnida</taxon>
        <taxon>Araneae</taxon>
        <taxon>Araneomorphae</taxon>
        <taxon>Entelegynae</taxon>
        <taxon>Araneoidea</taxon>
        <taxon>Nephilidae</taxon>
        <taxon>Trichonephila</taxon>
        <taxon>Trichonephila inaurata</taxon>
    </lineage>
</organism>
<dbReference type="PANTHER" id="PTHR10559">
    <property type="entry name" value="TRANSCOBALAMIN-1/GASTRIC INTRINSIC FACTOR"/>
    <property type="match status" value="1"/>
</dbReference>
<protein>
    <submittedName>
        <fullName evidence="7">Uncharacterized protein</fullName>
    </submittedName>
</protein>
<dbReference type="GO" id="GO:0015889">
    <property type="term" value="P:cobalamin transport"/>
    <property type="evidence" value="ECO:0007669"/>
    <property type="project" value="InterPro"/>
</dbReference>
<feature type="binding site" evidence="4">
    <location>
        <position position="224"/>
    </location>
    <ligand>
        <name>cyanocob(III)alamin</name>
        <dbReference type="ChEBI" id="CHEBI:17439"/>
    </ligand>
</feature>
<comment type="caution">
    <text evidence="7">The sequence shown here is derived from an EMBL/GenBank/DDBJ whole genome shotgun (WGS) entry which is preliminary data.</text>
</comment>
<evidence type="ECO:0000313" key="8">
    <source>
        <dbReference type="Proteomes" id="UP000886998"/>
    </source>
</evidence>
<evidence type="ECO:0000256" key="3">
    <source>
        <dbReference type="ARBA" id="ARBA00022729"/>
    </source>
</evidence>
<dbReference type="PANTHER" id="PTHR10559:SF18">
    <property type="entry name" value="TRANSCOBALAMIN II"/>
    <property type="match status" value="1"/>
</dbReference>
<keyword evidence="5" id="KW-1015">Disulfide bond</keyword>
<feature type="region of interest" description="Disordered" evidence="6">
    <location>
        <begin position="1"/>
        <end position="29"/>
    </location>
</feature>
<evidence type="ECO:0000256" key="6">
    <source>
        <dbReference type="SAM" id="MobiDB-lite"/>
    </source>
</evidence>
<feature type="region of interest" description="Disordered" evidence="6">
    <location>
        <begin position="38"/>
        <end position="57"/>
    </location>
</feature>
<evidence type="ECO:0000256" key="5">
    <source>
        <dbReference type="PIRSR" id="PIRSR602157-2"/>
    </source>
</evidence>
<gene>
    <name evidence="7" type="ORF">TNIN_120341</name>
</gene>
<dbReference type="OrthoDB" id="6422837at2759"/>
<keyword evidence="3" id="KW-0732">Signal</keyword>
<dbReference type="Gene3D" id="1.50.10.20">
    <property type="match status" value="1"/>
</dbReference>
<name>A0A8X7C5U7_9ARAC</name>